<keyword evidence="2" id="KW-1185">Reference proteome</keyword>
<gene>
    <name evidence="1" type="ORF">EJB05_12132</name>
</gene>
<organism evidence="1 2">
    <name type="scientific">Eragrostis curvula</name>
    <name type="common">weeping love grass</name>
    <dbReference type="NCBI Taxonomy" id="38414"/>
    <lineage>
        <taxon>Eukaryota</taxon>
        <taxon>Viridiplantae</taxon>
        <taxon>Streptophyta</taxon>
        <taxon>Embryophyta</taxon>
        <taxon>Tracheophyta</taxon>
        <taxon>Spermatophyta</taxon>
        <taxon>Magnoliopsida</taxon>
        <taxon>Liliopsida</taxon>
        <taxon>Poales</taxon>
        <taxon>Poaceae</taxon>
        <taxon>PACMAD clade</taxon>
        <taxon>Chloridoideae</taxon>
        <taxon>Eragrostideae</taxon>
        <taxon>Eragrostidinae</taxon>
        <taxon>Eragrostis</taxon>
    </lineage>
</organism>
<comment type="caution">
    <text evidence="1">The sequence shown here is derived from an EMBL/GenBank/DDBJ whole genome shotgun (WGS) entry which is preliminary data.</text>
</comment>
<accession>A0A5J9VT20</accession>
<dbReference type="Gramene" id="TVU38746">
    <property type="protein sequence ID" value="TVU38746"/>
    <property type="gene ID" value="EJB05_12132"/>
</dbReference>
<name>A0A5J9VT20_9POAL</name>
<proteinExistence type="predicted"/>
<dbReference type="AlphaFoldDB" id="A0A5J9VT20"/>
<dbReference type="Proteomes" id="UP000324897">
    <property type="component" value="Chromosome 4"/>
</dbReference>
<evidence type="ECO:0000313" key="2">
    <source>
        <dbReference type="Proteomes" id="UP000324897"/>
    </source>
</evidence>
<evidence type="ECO:0000313" key="1">
    <source>
        <dbReference type="EMBL" id="TVU38746.1"/>
    </source>
</evidence>
<reference evidence="1 2" key="1">
    <citation type="journal article" date="2019" name="Sci. Rep.">
        <title>A high-quality genome of Eragrostis curvula grass provides insights into Poaceae evolution and supports new strategies to enhance forage quality.</title>
        <authorList>
            <person name="Carballo J."/>
            <person name="Santos B.A.C.M."/>
            <person name="Zappacosta D."/>
            <person name="Garbus I."/>
            <person name="Selva J.P."/>
            <person name="Gallo C.A."/>
            <person name="Diaz A."/>
            <person name="Albertini E."/>
            <person name="Caccamo M."/>
            <person name="Echenique V."/>
        </authorList>
    </citation>
    <scope>NUCLEOTIDE SEQUENCE [LARGE SCALE GENOMIC DNA]</scope>
    <source>
        <strain evidence="2">cv. Victoria</strain>
        <tissue evidence="1">Leaf</tissue>
    </source>
</reference>
<sequence>MLSLPVLEQFHWQDSSLGEIDYLLPSQILKLSFIMLPPSYLVLCEGHRSRFKRILQIFQHIGTLHLDMHVAPDYTEQRVLIANINRSFFWELYLTVNKVADHWFTPTILNLLSRCYWVTTLSLQIVADHREVWSKISSHPVMLIVIAAHYKPRETEGRFAIKKVSGTGDEIYFIRDIVANAKTLRKVDNIIPSWDANCDCRTLQTWGDRKISLHYLKLCIISSSKFKRHSSCCHFRPRETR</sequence>
<feature type="non-terminal residue" evidence="1">
    <location>
        <position position="1"/>
    </location>
</feature>
<dbReference type="EMBL" id="RWGY01000007">
    <property type="protein sequence ID" value="TVU38746.1"/>
    <property type="molecule type" value="Genomic_DNA"/>
</dbReference>
<protein>
    <submittedName>
        <fullName evidence="1">Uncharacterized protein</fullName>
    </submittedName>
</protein>